<evidence type="ECO:0000256" key="3">
    <source>
        <dbReference type="HAMAP-Rule" id="MF_00068"/>
    </source>
</evidence>
<comment type="similarity">
    <text evidence="3">Belongs to the GCKR-like family. MurNAc-6-P etherase subfamily.</text>
</comment>
<comment type="subunit">
    <text evidence="3">Homodimer.</text>
</comment>
<feature type="active site" evidence="3">
    <location>
        <position position="113"/>
    </location>
</feature>
<dbReference type="NCBIfam" id="TIGR00274">
    <property type="entry name" value="N-acetylmuramic acid 6-phosphate etherase"/>
    <property type="match status" value="1"/>
</dbReference>
<accession>A0ABX2N977</accession>
<dbReference type="EMBL" id="JABVBA010000003">
    <property type="protein sequence ID" value="NVF11238.1"/>
    <property type="molecule type" value="Genomic_DNA"/>
</dbReference>
<dbReference type="InterPro" id="IPR040190">
    <property type="entry name" value="MURQ/GCKR"/>
</dbReference>
<dbReference type="InterPro" id="IPR005488">
    <property type="entry name" value="Etherase_MurQ"/>
</dbReference>
<dbReference type="HAMAP" id="MF_00068">
    <property type="entry name" value="MurQ"/>
    <property type="match status" value="1"/>
</dbReference>
<dbReference type="Gene3D" id="1.10.8.1080">
    <property type="match status" value="1"/>
</dbReference>
<comment type="pathway">
    <text evidence="3">Amino-sugar metabolism; N-acetylmuramate degradation.</text>
</comment>
<dbReference type="PANTHER" id="PTHR10088">
    <property type="entry name" value="GLUCOKINASE REGULATORY PROTEIN"/>
    <property type="match status" value="1"/>
</dbReference>
<dbReference type="GO" id="GO:0016829">
    <property type="term" value="F:lyase activity"/>
    <property type="evidence" value="ECO:0007669"/>
    <property type="project" value="UniProtKB-KW"/>
</dbReference>
<reference evidence="5 6" key="1">
    <citation type="submission" date="2020-06" db="EMBL/GenBank/DDBJ databases">
        <title>Anaerococcus sp. nov., isolated form swine feces.</title>
        <authorList>
            <person name="Yu S."/>
        </authorList>
    </citation>
    <scope>NUCLEOTIDE SEQUENCE [LARGE SCALE GENOMIC DNA]</scope>
    <source>
        <strain evidence="5 6">AGMB00486</strain>
    </source>
</reference>
<dbReference type="Pfam" id="PF22645">
    <property type="entry name" value="GKRP_SIS_N"/>
    <property type="match status" value="1"/>
</dbReference>
<keyword evidence="2 3" id="KW-0119">Carbohydrate metabolism</keyword>
<evidence type="ECO:0000256" key="1">
    <source>
        <dbReference type="ARBA" id="ARBA00023239"/>
    </source>
</evidence>
<proteinExistence type="inferred from homology"/>
<dbReference type="Gene3D" id="3.40.50.10490">
    <property type="entry name" value="Glucose-6-phosphate isomerase like protein, domain 1"/>
    <property type="match status" value="1"/>
</dbReference>
<organism evidence="5 6">
    <name type="scientific">Anaerococcus faecalis</name>
    <dbReference type="NCBI Taxonomy" id="2742993"/>
    <lineage>
        <taxon>Bacteria</taxon>
        <taxon>Bacillati</taxon>
        <taxon>Bacillota</taxon>
        <taxon>Tissierellia</taxon>
        <taxon>Tissierellales</taxon>
        <taxon>Peptoniphilaceae</taxon>
        <taxon>Anaerococcus</taxon>
    </lineage>
</organism>
<keyword evidence="6" id="KW-1185">Reference proteome</keyword>
<keyword evidence="1 3" id="KW-0456">Lyase</keyword>
<comment type="miscellaneous">
    <text evidence="3">A lyase-type mechanism (elimination/hydration) is suggested for the cleavage of the lactyl ether bond of MurNAc 6-phosphate, with the formation of an alpha,beta-unsaturated aldehyde intermediate with (E)-stereochemistry, followed by the syn addition of water to give product.</text>
</comment>
<dbReference type="InterPro" id="IPR046348">
    <property type="entry name" value="SIS_dom_sf"/>
</dbReference>
<dbReference type="PANTHER" id="PTHR10088:SF4">
    <property type="entry name" value="GLUCOKINASE REGULATORY PROTEIN"/>
    <property type="match status" value="1"/>
</dbReference>
<dbReference type="Pfam" id="PF20741">
    <property type="entry name" value="GKRP-like_C"/>
    <property type="match status" value="1"/>
</dbReference>
<evidence type="ECO:0000259" key="4">
    <source>
        <dbReference type="PROSITE" id="PS51464"/>
    </source>
</evidence>
<dbReference type="Proteomes" id="UP000540919">
    <property type="component" value="Unassembled WGS sequence"/>
</dbReference>
<dbReference type="CDD" id="cd05007">
    <property type="entry name" value="SIS_Etherase"/>
    <property type="match status" value="1"/>
</dbReference>
<evidence type="ECO:0000313" key="5">
    <source>
        <dbReference type="EMBL" id="NVF11238.1"/>
    </source>
</evidence>
<gene>
    <name evidence="3 5" type="primary">murQ</name>
    <name evidence="5" type="ORF">HV819_04420</name>
</gene>
<comment type="function">
    <text evidence="3">Specifically catalyzes the cleavage of the D-lactyl ether substituent of MurNAc 6-phosphate, producing GlcNAc 6-phosphate and D-lactate.</text>
</comment>
<name>A0ABX2N977_9FIRM</name>
<dbReference type="InterPro" id="IPR001347">
    <property type="entry name" value="SIS_dom"/>
</dbReference>
<evidence type="ECO:0000256" key="2">
    <source>
        <dbReference type="ARBA" id="ARBA00023277"/>
    </source>
</evidence>
<sequence length="295" mass="32269">MIGLPSTENRNINSKDLDLKSTREIIEIINKEDQSIAKKVGQKIGEIEKLVDELVRVLNRGGRLFYIGAGTSGRLGVLDASEALPTFSVNPNLINGIIAGGDKALRNPVENAEDNEEMGKLDLIKNQFTKEDMLVGIASSGRTPYVIGALKYAREIGASTGSLSCNLDSLISKYADCPIEVDTGSEILTGSTRMKAGTATKMVLNIISTTAMVRIGKVYDNLMVDVRVSNKKLRKRAISIIKEVCEVDEKRAEKLLNESQNSVKCAILMGLKDIKRDEALNILKENDGFLRRGIQ</sequence>
<dbReference type="PROSITE" id="PS51464">
    <property type="entry name" value="SIS"/>
    <property type="match status" value="1"/>
</dbReference>
<feature type="active site" description="Proton donor" evidence="3">
    <location>
        <position position="82"/>
    </location>
</feature>
<protein>
    <recommendedName>
        <fullName evidence="3">N-acetylmuramic acid 6-phosphate etherase</fullName>
        <shortName evidence="3">MurNAc-6-P etherase</shortName>
        <ecNumber evidence="3">4.2.1.126</ecNumber>
    </recommendedName>
    <alternativeName>
        <fullName evidence="3">N-acetylmuramic acid 6-phosphate hydrolase</fullName>
    </alternativeName>
    <alternativeName>
        <fullName evidence="3">N-acetylmuramic acid 6-phosphate lyase</fullName>
    </alternativeName>
</protein>
<evidence type="ECO:0000313" key="6">
    <source>
        <dbReference type="Proteomes" id="UP000540919"/>
    </source>
</evidence>
<comment type="caution">
    <text evidence="5">The sequence shown here is derived from an EMBL/GenBank/DDBJ whole genome shotgun (WGS) entry which is preliminary data.</text>
</comment>
<dbReference type="EC" id="4.2.1.126" evidence="3"/>
<dbReference type="NCBIfam" id="NF009222">
    <property type="entry name" value="PRK12570.1"/>
    <property type="match status" value="1"/>
</dbReference>
<dbReference type="NCBIfam" id="NF003915">
    <property type="entry name" value="PRK05441.1"/>
    <property type="match status" value="1"/>
</dbReference>
<dbReference type="SUPFAM" id="SSF53697">
    <property type="entry name" value="SIS domain"/>
    <property type="match status" value="1"/>
</dbReference>
<feature type="domain" description="SIS" evidence="4">
    <location>
        <begin position="54"/>
        <end position="217"/>
    </location>
</feature>
<comment type="catalytic activity">
    <reaction evidence="3">
        <text>N-acetyl-D-muramate 6-phosphate + H2O = N-acetyl-D-glucosamine 6-phosphate + (R)-lactate</text>
        <dbReference type="Rhea" id="RHEA:26410"/>
        <dbReference type="ChEBI" id="CHEBI:15377"/>
        <dbReference type="ChEBI" id="CHEBI:16004"/>
        <dbReference type="ChEBI" id="CHEBI:57513"/>
        <dbReference type="ChEBI" id="CHEBI:58722"/>
        <dbReference type="EC" id="4.2.1.126"/>
    </reaction>
</comment>